<dbReference type="RefSeq" id="WP_212696762.1">
    <property type="nucleotide sequence ID" value="NZ_CP058649.1"/>
</dbReference>
<dbReference type="KEGG" id="vpy:HZI73_02905"/>
<keyword evidence="1" id="KW-0812">Transmembrane</keyword>
<keyword evidence="1" id="KW-0472">Membrane</keyword>
<keyword evidence="3" id="KW-1185">Reference proteome</keyword>
<accession>A0A8J8SFF4</accession>
<evidence type="ECO:0000256" key="1">
    <source>
        <dbReference type="SAM" id="Phobius"/>
    </source>
</evidence>
<dbReference type="Proteomes" id="UP000683246">
    <property type="component" value="Chromosome"/>
</dbReference>
<evidence type="ECO:0000313" key="3">
    <source>
        <dbReference type="Proteomes" id="UP000683246"/>
    </source>
</evidence>
<reference evidence="2" key="1">
    <citation type="submission" date="2020-07" db="EMBL/GenBank/DDBJ databases">
        <title>Vallitalea pronyensis genome.</title>
        <authorList>
            <person name="Postec A."/>
        </authorList>
    </citation>
    <scope>NUCLEOTIDE SEQUENCE</scope>
    <source>
        <strain evidence="2">FatNI3</strain>
    </source>
</reference>
<organism evidence="2 3">
    <name type="scientific">Vallitalea pronyensis</name>
    <dbReference type="NCBI Taxonomy" id="1348613"/>
    <lineage>
        <taxon>Bacteria</taxon>
        <taxon>Bacillati</taxon>
        <taxon>Bacillota</taxon>
        <taxon>Clostridia</taxon>
        <taxon>Lachnospirales</taxon>
        <taxon>Vallitaleaceae</taxon>
        <taxon>Vallitalea</taxon>
    </lineage>
</organism>
<keyword evidence="1" id="KW-1133">Transmembrane helix</keyword>
<evidence type="ECO:0000313" key="2">
    <source>
        <dbReference type="EMBL" id="QUI21297.1"/>
    </source>
</evidence>
<evidence type="ECO:0008006" key="4">
    <source>
        <dbReference type="Google" id="ProtNLM"/>
    </source>
</evidence>
<feature type="transmembrane region" description="Helical" evidence="1">
    <location>
        <begin position="6"/>
        <end position="25"/>
    </location>
</feature>
<dbReference type="EMBL" id="CP058649">
    <property type="protein sequence ID" value="QUI21297.1"/>
    <property type="molecule type" value="Genomic_DNA"/>
</dbReference>
<gene>
    <name evidence="2" type="ORF">HZI73_02905</name>
</gene>
<protein>
    <recommendedName>
        <fullName evidence="4">Regulatory protein YycH-like domain-containing protein</fullName>
    </recommendedName>
</protein>
<name>A0A8J8SFF4_9FIRM</name>
<sequence>MNFGRILNIFIILFIIANIVLFGLYEYKKKTDYSLSAERERQLIEILTENNISIYTLLPKFYPRRKLEVERININTTTYPEQFFDGGYTLKPFENRYSKGNEDLFIHSKAKEVTIEYEKKANTPIENFDKGTVEKIGRELVDRLTLHKNKMVMLSSEPDDDLTKYVLVYNDKAKHNDILFSSYVELAIYKNGDISAKSRRYKPLRFSGSSKKIFPVDEVLYEFMYNIQGKANNEFIKIMGIDIGYYVDDVDKENEKNSATSIIEAEPCYRISLGNGEVHYINAYTNIEIFYTEYD</sequence>
<dbReference type="AlphaFoldDB" id="A0A8J8SFF4"/>
<proteinExistence type="predicted"/>